<reference evidence="1 2" key="1">
    <citation type="submission" date="2020-12" db="EMBL/GenBank/DDBJ databases">
        <title>WGS of Thermoactinomyces spp.</title>
        <authorList>
            <person name="Cheng K."/>
        </authorList>
    </citation>
    <scope>NUCLEOTIDE SEQUENCE [LARGE SCALE GENOMIC DNA]</scope>
    <source>
        <strain evidence="2">CICC 10671\DSM 43846</strain>
    </source>
</reference>
<name>A0A8I1AEJ1_THEIN</name>
<keyword evidence="2" id="KW-1185">Reference proteome</keyword>
<dbReference type="NCBIfam" id="NF010190">
    <property type="entry name" value="PRK13669.1"/>
    <property type="match status" value="1"/>
</dbReference>
<protein>
    <submittedName>
        <fullName evidence="1">DUF1450 domain-containing protein</fullName>
    </submittedName>
</protein>
<dbReference type="AlphaFoldDB" id="A0A8I1AEJ1"/>
<sequence>MIPLVEFCINNLTDEVLAVKNELEKDPGIDVLEYDCLGNCGICAQGPYALVNGEIVTADSGKELLKKIYEEIEHMEIRY</sequence>
<evidence type="ECO:0000313" key="2">
    <source>
        <dbReference type="Proteomes" id="UP000633619"/>
    </source>
</evidence>
<dbReference type="RefSeq" id="WP_181732645.1">
    <property type="nucleotide sequence ID" value="NZ_JACEIR010000010.1"/>
</dbReference>
<dbReference type="InterPro" id="IPR009910">
    <property type="entry name" value="DUF1450"/>
</dbReference>
<gene>
    <name evidence="1" type="ORF">I8U20_11050</name>
</gene>
<accession>A0A8I1AEJ1</accession>
<organism evidence="1 2">
    <name type="scientific">Thermoactinomyces intermedius</name>
    <dbReference type="NCBI Taxonomy" id="2024"/>
    <lineage>
        <taxon>Bacteria</taxon>
        <taxon>Bacillati</taxon>
        <taxon>Bacillota</taxon>
        <taxon>Bacilli</taxon>
        <taxon>Bacillales</taxon>
        <taxon>Thermoactinomycetaceae</taxon>
        <taxon>Thermoactinomyces</taxon>
    </lineage>
</organism>
<comment type="caution">
    <text evidence="1">The sequence shown here is derived from an EMBL/GenBank/DDBJ whole genome shotgun (WGS) entry which is preliminary data.</text>
</comment>
<dbReference type="EMBL" id="JAECVW010000007">
    <property type="protein sequence ID" value="MBH8595869.1"/>
    <property type="molecule type" value="Genomic_DNA"/>
</dbReference>
<proteinExistence type="predicted"/>
<dbReference type="Pfam" id="PF07293">
    <property type="entry name" value="DUF1450"/>
    <property type="match status" value="1"/>
</dbReference>
<evidence type="ECO:0000313" key="1">
    <source>
        <dbReference type="EMBL" id="MBH8595869.1"/>
    </source>
</evidence>
<dbReference type="Proteomes" id="UP000633619">
    <property type="component" value="Unassembled WGS sequence"/>
</dbReference>